<evidence type="ECO:0000256" key="4">
    <source>
        <dbReference type="ARBA" id="ARBA00022741"/>
    </source>
</evidence>
<keyword evidence="3" id="KW-0813">Transport</keyword>
<organism evidence="8 9">
    <name type="scientific">Saccharothrix lopnurensis</name>
    <dbReference type="NCBI Taxonomy" id="1670621"/>
    <lineage>
        <taxon>Bacteria</taxon>
        <taxon>Bacillati</taxon>
        <taxon>Actinomycetota</taxon>
        <taxon>Actinomycetes</taxon>
        <taxon>Pseudonocardiales</taxon>
        <taxon>Pseudonocardiaceae</taxon>
        <taxon>Saccharothrix</taxon>
    </lineage>
</organism>
<comment type="subcellular location">
    <subcellularLocation>
        <location evidence="1">Cell membrane</location>
        <topology evidence="1">Peripheral membrane protein</topology>
    </subcellularLocation>
</comment>
<dbReference type="Proteomes" id="UP001596220">
    <property type="component" value="Unassembled WGS sequence"/>
</dbReference>
<dbReference type="InterPro" id="IPR027417">
    <property type="entry name" value="P-loop_NTPase"/>
</dbReference>
<evidence type="ECO:0000313" key="9">
    <source>
        <dbReference type="Proteomes" id="UP001596220"/>
    </source>
</evidence>
<accession>A0ABW1P8Y2</accession>
<keyword evidence="9" id="KW-1185">Reference proteome</keyword>
<dbReference type="Gene3D" id="3.40.50.300">
    <property type="entry name" value="P-loop containing nucleotide triphosphate hydrolases"/>
    <property type="match status" value="1"/>
</dbReference>
<dbReference type="InterPro" id="IPR050763">
    <property type="entry name" value="ABC_transporter_ATP-binding"/>
</dbReference>
<sequence>MLLDRVSFRVGDGVTAGLVGPNGAGKTTLLRLVAGELRPASGEVATSGGAAAPASAP</sequence>
<evidence type="ECO:0000313" key="8">
    <source>
        <dbReference type="EMBL" id="MFC6091823.1"/>
    </source>
</evidence>
<comment type="caution">
    <text evidence="8">The sequence shown here is derived from an EMBL/GenBank/DDBJ whole genome shotgun (WGS) entry which is preliminary data.</text>
</comment>
<dbReference type="PANTHER" id="PTHR42711">
    <property type="entry name" value="ABC TRANSPORTER ATP-BINDING PROTEIN"/>
    <property type="match status" value="1"/>
</dbReference>
<evidence type="ECO:0000259" key="7">
    <source>
        <dbReference type="Pfam" id="PF00005"/>
    </source>
</evidence>
<dbReference type="GO" id="GO:0005524">
    <property type="term" value="F:ATP binding"/>
    <property type="evidence" value="ECO:0007669"/>
    <property type="project" value="UniProtKB-KW"/>
</dbReference>
<protein>
    <submittedName>
        <fullName evidence="8">ATP-binding cassette domain-containing protein</fullName>
    </submittedName>
</protein>
<evidence type="ECO:0000256" key="3">
    <source>
        <dbReference type="ARBA" id="ARBA00022448"/>
    </source>
</evidence>
<dbReference type="EMBL" id="JBHSQO010000022">
    <property type="protein sequence ID" value="MFC6091823.1"/>
    <property type="molecule type" value="Genomic_DNA"/>
</dbReference>
<keyword evidence="6" id="KW-0046">Antibiotic resistance</keyword>
<reference evidence="9" key="1">
    <citation type="journal article" date="2019" name="Int. J. Syst. Evol. Microbiol.">
        <title>The Global Catalogue of Microorganisms (GCM) 10K type strain sequencing project: providing services to taxonomists for standard genome sequencing and annotation.</title>
        <authorList>
            <consortium name="The Broad Institute Genomics Platform"/>
            <consortium name="The Broad Institute Genome Sequencing Center for Infectious Disease"/>
            <person name="Wu L."/>
            <person name="Ma J."/>
        </authorList>
    </citation>
    <scope>NUCLEOTIDE SEQUENCE [LARGE SCALE GENOMIC DNA]</scope>
    <source>
        <strain evidence="9">CGMCC 4.7246</strain>
    </source>
</reference>
<gene>
    <name evidence="8" type="ORF">ACFP3R_21350</name>
</gene>
<dbReference type="InterPro" id="IPR003439">
    <property type="entry name" value="ABC_transporter-like_ATP-bd"/>
</dbReference>
<dbReference type="PANTHER" id="PTHR42711:SF5">
    <property type="entry name" value="ABC TRANSPORTER ATP-BINDING PROTEIN NATA"/>
    <property type="match status" value="1"/>
</dbReference>
<evidence type="ECO:0000256" key="1">
    <source>
        <dbReference type="ARBA" id="ARBA00004202"/>
    </source>
</evidence>
<dbReference type="SUPFAM" id="SSF52540">
    <property type="entry name" value="P-loop containing nucleoside triphosphate hydrolases"/>
    <property type="match status" value="1"/>
</dbReference>
<name>A0ABW1P8Y2_9PSEU</name>
<dbReference type="RefSeq" id="WP_380638124.1">
    <property type="nucleotide sequence ID" value="NZ_JBHSQO010000022.1"/>
</dbReference>
<keyword evidence="4" id="KW-0547">Nucleotide-binding</keyword>
<proteinExistence type="inferred from homology"/>
<comment type="similarity">
    <text evidence="2">Belongs to the ABC transporter superfamily.</text>
</comment>
<evidence type="ECO:0000256" key="2">
    <source>
        <dbReference type="ARBA" id="ARBA00005417"/>
    </source>
</evidence>
<dbReference type="Pfam" id="PF00005">
    <property type="entry name" value="ABC_tran"/>
    <property type="match status" value="1"/>
</dbReference>
<evidence type="ECO:0000256" key="6">
    <source>
        <dbReference type="ARBA" id="ARBA00023251"/>
    </source>
</evidence>
<evidence type="ECO:0000256" key="5">
    <source>
        <dbReference type="ARBA" id="ARBA00022840"/>
    </source>
</evidence>
<feature type="domain" description="ABC transporter" evidence="7">
    <location>
        <begin position="3"/>
        <end position="48"/>
    </location>
</feature>
<keyword evidence="5 8" id="KW-0067">ATP-binding</keyword>